<reference evidence="2 3" key="1">
    <citation type="submission" date="2019-07" db="EMBL/GenBank/DDBJ databases">
        <authorList>
            <person name="Jastrzebski P J."/>
            <person name="Paukszto L."/>
            <person name="Jastrzebski P J."/>
        </authorList>
    </citation>
    <scope>NUCLEOTIDE SEQUENCE [LARGE SCALE GENOMIC DNA]</scope>
    <source>
        <strain evidence="2 3">WMS-il1</strain>
    </source>
</reference>
<organism evidence="2 3">
    <name type="scientific">Hymenolepis diminuta</name>
    <name type="common">Rat tapeworm</name>
    <dbReference type="NCBI Taxonomy" id="6216"/>
    <lineage>
        <taxon>Eukaryota</taxon>
        <taxon>Metazoa</taxon>
        <taxon>Spiralia</taxon>
        <taxon>Lophotrochozoa</taxon>
        <taxon>Platyhelminthes</taxon>
        <taxon>Cestoda</taxon>
        <taxon>Eucestoda</taxon>
        <taxon>Cyclophyllidea</taxon>
        <taxon>Hymenolepididae</taxon>
        <taxon>Hymenolepis</taxon>
    </lineage>
</organism>
<keyword evidence="1" id="KW-1133">Transmembrane helix</keyword>
<evidence type="ECO:0000256" key="1">
    <source>
        <dbReference type="SAM" id="Phobius"/>
    </source>
</evidence>
<sequence length="51" mass="6068">MFKERTLSMEVETTIKLAPRFIIGVIGIYLLCLRLRRQVDFTRSTDFKFLT</sequence>
<accession>A0A564Z001</accession>
<gene>
    <name evidence="2" type="ORF">WMSIL1_LOCUS10693</name>
</gene>
<name>A0A564Z001_HYMDI</name>
<keyword evidence="1" id="KW-0812">Transmembrane</keyword>
<keyword evidence="1" id="KW-0472">Membrane</keyword>
<evidence type="ECO:0000313" key="2">
    <source>
        <dbReference type="EMBL" id="VUZ52184.1"/>
    </source>
</evidence>
<protein>
    <submittedName>
        <fullName evidence="2">Uncharacterized protein</fullName>
    </submittedName>
</protein>
<dbReference type="Proteomes" id="UP000321570">
    <property type="component" value="Unassembled WGS sequence"/>
</dbReference>
<evidence type="ECO:0000313" key="3">
    <source>
        <dbReference type="Proteomes" id="UP000321570"/>
    </source>
</evidence>
<proteinExistence type="predicted"/>
<dbReference type="EMBL" id="CABIJS010000466">
    <property type="protein sequence ID" value="VUZ52184.1"/>
    <property type="molecule type" value="Genomic_DNA"/>
</dbReference>
<dbReference type="AlphaFoldDB" id="A0A564Z001"/>
<keyword evidence="3" id="KW-1185">Reference proteome</keyword>
<feature type="transmembrane region" description="Helical" evidence="1">
    <location>
        <begin position="17"/>
        <end position="35"/>
    </location>
</feature>